<evidence type="ECO:0000313" key="3">
    <source>
        <dbReference type="Proteomes" id="UP001500305"/>
    </source>
</evidence>
<dbReference type="EMBL" id="BAAATR010000004">
    <property type="protein sequence ID" value="GAA2234137.1"/>
    <property type="molecule type" value="Genomic_DNA"/>
</dbReference>
<protein>
    <recommendedName>
        <fullName evidence="1">Nucleoside diphosphate kinase-like domain-containing protein</fullName>
    </recommendedName>
</protein>
<feature type="domain" description="Nucleoside diphosphate kinase-like" evidence="1">
    <location>
        <begin position="57"/>
        <end position="200"/>
    </location>
</feature>
<sequence>MPESSPADLDRRTTVPAAALEALTADRSKRDHYRLDTYAREGLRLFGALGALDRLAEYTFVVLKPDAVAGRRCALVLDTLAEEGFRPVAAAPVRFDPLLTREIWRYQFNAASDQRIAVVDHLLGSGPSLVVLLRDAHRDATPDHQRLPASVRLTALKGAADPNAARGQDLRTRIGRVNGLFNFVHTADDPADLVRELRLFCYRTGSQWLAEGLGRPLPDAAAPDNPAKELLPQLEEQIPAHDLDLAAALRRLAERADGWGRLATGHADRAQVAAWLDALRELELPDGTARWDVLTVVTGWIDCNAPDVTPILATARPADWLPATAPEVALA</sequence>
<dbReference type="Gene3D" id="3.30.70.141">
    <property type="entry name" value="Nucleoside diphosphate kinase-like domain"/>
    <property type="match status" value="1"/>
</dbReference>
<evidence type="ECO:0000313" key="2">
    <source>
        <dbReference type="EMBL" id="GAA2234137.1"/>
    </source>
</evidence>
<name>A0ABP5QHV8_9ACTN</name>
<dbReference type="SUPFAM" id="SSF54919">
    <property type="entry name" value="Nucleoside diphosphate kinase, NDK"/>
    <property type="match status" value="1"/>
</dbReference>
<dbReference type="Pfam" id="PF00334">
    <property type="entry name" value="NDK"/>
    <property type="match status" value="1"/>
</dbReference>
<evidence type="ECO:0000259" key="1">
    <source>
        <dbReference type="Pfam" id="PF00334"/>
    </source>
</evidence>
<dbReference type="RefSeq" id="WP_344635300.1">
    <property type="nucleotide sequence ID" value="NZ_BAAATR010000004.1"/>
</dbReference>
<proteinExistence type="predicted"/>
<dbReference type="InterPro" id="IPR036850">
    <property type="entry name" value="NDK-like_dom_sf"/>
</dbReference>
<accession>A0ABP5QHV8</accession>
<organism evidence="2 3">
    <name type="scientific">Kitasatospora cystarginea</name>
    <dbReference type="NCBI Taxonomy" id="58350"/>
    <lineage>
        <taxon>Bacteria</taxon>
        <taxon>Bacillati</taxon>
        <taxon>Actinomycetota</taxon>
        <taxon>Actinomycetes</taxon>
        <taxon>Kitasatosporales</taxon>
        <taxon>Streptomycetaceae</taxon>
        <taxon>Kitasatospora</taxon>
    </lineage>
</organism>
<reference evidence="3" key="1">
    <citation type="journal article" date="2019" name="Int. J. Syst. Evol. Microbiol.">
        <title>The Global Catalogue of Microorganisms (GCM) 10K type strain sequencing project: providing services to taxonomists for standard genome sequencing and annotation.</title>
        <authorList>
            <consortium name="The Broad Institute Genomics Platform"/>
            <consortium name="The Broad Institute Genome Sequencing Center for Infectious Disease"/>
            <person name="Wu L."/>
            <person name="Ma J."/>
        </authorList>
    </citation>
    <scope>NUCLEOTIDE SEQUENCE [LARGE SCALE GENOMIC DNA]</scope>
    <source>
        <strain evidence="3">JCM 7356</strain>
    </source>
</reference>
<gene>
    <name evidence="2" type="ORF">GCM10010430_13580</name>
</gene>
<dbReference type="Proteomes" id="UP001500305">
    <property type="component" value="Unassembled WGS sequence"/>
</dbReference>
<dbReference type="InterPro" id="IPR034907">
    <property type="entry name" value="NDK-like_dom"/>
</dbReference>
<keyword evidence="3" id="KW-1185">Reference proteome</keyword>
<comment type="caution">
    <text evidence="2">The sequence shown here is derived from an EMBL/GenBank/DDBJ whole genome shotgun (WGS) entry which is preliminary data.</text>
</comment>